<reference evidence="1 2" key="1">
    <citation type="submission" date="2016-10" db="EMBL/GenBank/DDBJ databases">
        <authorList>
            <person name="de Groot N.N."/>
        </authorList>
    </citation>
    <scope>NUCLEOTIDE SEQUENCE [LARGE SCALE GENOMIC DNA]</scope>
    <source>
        <strain evidence="1 2">DSM 43067</strain>
    </source>
</reference>
<evidence type="ECO:0000313" key="2">
    <source>
        <dbReference type="Proteomes" id="UP000183413"/>
    </source>
</evidence>
<name>A0A1I5ERW5_9ACTN</name>
<dbReference type="SUPFAM" id="SSF160424">
    <property type="entry name" value="BH3703-like"/>
    <property type="match status" value="1"/>
</dbReference>
<gene>
    <name evidence="1" type="ORF">SAMN04489713_104250</name>
</gene>
<proteinExistence type="predicted"/>
<dbReference type="EMBL" id="FOVH01000004">
    <property type="protein sequence ID" value="SFO14140.1"/>
    <property type="molecule type" value="Genomic_DNA"/>
</dbReference>
<evidence type="ECO:0000313" key="1">
    <source>
        <dbReference type="EMBL" id="SFO14140.1"/>
    </source>
</evidence>
<protein>
    <submittedName>
        <fullName evidence="1">Uncharacterized protein</fullName>
    </submittedName>
</protein>
<dbReference type="InterPro" id="IPR036170">
    <property type="entry name" value="YezG-like_sf"/>
</dbReference>
<dbReference type="AlphaFoldDB" id="A0A1I5ERW5"/>
<dbReference type="STRING" id="1993.SAMN04489713_104250"/>
<organism evidence="1 2">
    <name type="scientific">Actinomadura madurae</name>
    <dbReference type="NCBI Taxonomy" id="1993"/>
    <lineage>
        <taxon>Bacteria</taxon>
        <taxon>Bacillati</taxon>
        <taxon>Actinomycetota</taxon>
        <taxon>Actinomycetes</taxon>
        <taxon>Streptosporangiales</taxon>
        <taxon>Thermomonosporaceae</taxon>
        <taxon>Actinomadura</taxon>
    </lineage>
</organism>
<dbReference type="RefSeq" id="WP_075021076.1">
    <property type="nucleotide sequence ID" value="NZ_FOVH01000004.1"/>
</dbReference>
<keyword evidence="2" id="KW-1185">Reference proteome</keyword>
<sequence length="146" mass="16906">MSRWPQLSPSEQRQKLDQITAQVVPTLPDGWRRLVVRVQTIGRHSEMSAGVLMPDRSTRGWAVPPEVWRLFMQLRKGMYSEGVGSWVGFEYIVDPPGTFTISYNRDTEPSFEDAPTAEDFALENRWFPRSEDTMPDWFRLGLKDAE</sequence>
<dbReference type="Proteomes" id="UP000183413">
    <property type="component" value="Unassembled WGS sequence"/>
</dbReference>
<accession>A0A1I5ERW5</accession>
<dbReference type="InParanoid" id="A0A1I5ERW5"/>